<name>A0AC61MXB5_9FIRM</name>
<dbReference type="EMBL" id="CP068393">
    <property type="protein sequence ID" value="QUC67416.1"/>
    <property type="molecule type" value="Genomic_DNA"/>
</dbReference>
<keyword evidence="2" id="KW-1185">Reference proteome</keyword>
<accession>A0AC61MXB5</accession>
<protein>
    <submittedName>
        <fullName evidence="1">M15 family metallopeptidase</fullName>
    </submittedName>
</protein>
<reference evidence="1" key="1">
    <citation type="submission" date="2021-01" db="EMBL/GenBank/DDBJ databases">
        <title>Complete genome sequence of Clostridiales bacterium R-7.</title>
        <authorList>
            <person name="Mahoney-Kurpe S.C."/>
            <person name="Palevich N."/>
            <person name="Koike S."/>
            <person name="Moon C.D."/>
            <person name="Attwood G.T."/>
        </authorList>
    </citation>
    <scope>NUCLEOTIDE SEQUENCE</scope>
    <source>
        <strain evidence="1">R-7</strain>
    </source>
</reference>
<sequence length="241" mass="27450">MTSLTKLISLVAAASMTVSGALNTAAPQNDVNGLLFLANRQYTVSEAYEPDDLEMSDVPGQVRRMRQEAAEALREMFQACKEEIGVQLLSISGYRSYERQEGIYKRKLRTVKGNVEKAQEYVAPPGSSEHQLGVAMDIGQKHKIHLEVSFADTEGGKWCRENCWRFGYILRYDEPWEGITGYKYEPWHFRYVGKEYAKEIHDANVPLETWLISHRVEVLQNLLQKDVKLPAAADSFTVKEE</sequence>
<proteinExistence type="predicted"/>
<evidence type="ECO:0000313" key="1">
    <source>
        <dbReference type="EMBL" id="QUC67416.1"/>
    </source>
</evidence>
<dbReference type="Proteomes" id="UP000682782">
    <property type="component" value="Chromosome"/>
</dbReference>
<gene>
    <name evidence="1" type="ORF">JYE49_01520</name>
</gene>
<organism evidence="1 2">
    <name type="scientific">Aristaeella hokkaidonensis</name>
    <dbReference type="NCBI Taxonomy" id="3046382"/>
    <lineage>
        <taxon>Bacteria</taxon>
        <taxon>Bacillati</taxon>
        <taxon>Bacillota</taxon>
        <taxon>Clostridia</taxon>
        <taxon>Eubacteriales</taxon>
        <taxon>Aristaeellaceae</taxon>
        <taxon>Aristaeella</taxon>
    </lineage>
</organism>
<evidence type="ECO:0000313" key="2">
    <source>
        <dbReference type="Proteomes" id="UP000682782"/>
    </source>
</evidence>